<proteinExistence type="predicted"/>
<dbReference type="PANTHER" id="PTHR43343">
    <property type="entry name" value="PEPTIDASE S12"/>
    <property type="match status" value="1"/>
</dbReference>
<dbReference type="InterPro" id="IPR036034">
    <property type="entry name" value="PDZ_sf"/>
</dbReference>
<dbReference type="Proteomes" id="UP000294545">
    <property type="component" value="Unassembled WGS sequence"/>
</dbReference>
<dbReference type="InterPro" id="IPR001478">
    <property type="entry name" value="PDZ"/>
</dbReference>
<dbReference type="GO" id="GO:0006508">
    <property type="term" value="P:proteolysis"/>
    <property type="evidence" value="ECO:0007669"/>
    <property type="project" value="UniProtKB-KW"/>
</dbReference>
<evidence type="ECO:0000313" key="6">
    <source>
        <dbReference type="EMBL" id="TCK89042.1"/>
    </source>
</evidence>
<dbReference type="PANTHER" id="PTHR43343:SF3">
    <property type="entry name" value="PROTEASE DO-LIKE 8, CHLOROPLASTIC"/>
    <property type="match status" value="1"/>
</dbReference>
<keyword evidence="2" id="KW-0378">Hydrolase</keyword>
<sequence length="461" mass="51180">MYDEKDLEKFNDDNEENNSYTHEVIKSEGHQQDNPQPNYYIEKIKEEKKEEKKTSPIKKLLWVSVVAVIFGLVFQLTTTISEPYFNQLVEEEPEEFRFDQQNTMGGNTDYVETNVDLDEDHIETILSYIEGNNERDLLYNSPVSSVAEEVSPSIVTITSVIRDYDWFNNAFENEGTGSGIIFGENDEELYIVTNYHVIEGATRIAATLIDETTVGTTVKGYDRETDLAVLGINKSELTNSNLNNIRVANLGDSDDLKVGELAIAIGNPLGYSHTVTVGVISALNREVEITDKTLELIQTDAAINPGNSGGALVNSKGEVIGINVLKFASQSIEGMGFAIPTNIAKPIIEDLVNQTPKPYLGIVGQDITEELSEIIGLPLGIYISQVNTDTPAYGAGIKPGDIIIEFNNEKTFTMESLQEQLDQLSPGDRVPIKVIRIVNNNLETFETRINLGNRMDYEFTG</sequence>
<reference evidence="6 7" key="1">
    <citation type="submission" date="2019-03" db="EMBL/GenBank/DDBJ databases">
        <title>Genomic Encyclopedia of Type Strains, Phase IV (KMG-IV): sequencing the most valuable type-strain genomes for metagenomic binning, comparative biology and taxonomic classification.</title>
        <authorList>
            <person name="Goeker M."/>
        </authorList>
    </citation>
    <scope>NUCLEOTIDE SEQUENCE [LARGE SCALE GENOMIC DNA]</scope>
    <source>
        <strain evidence="6 7">DSM 24176</strain>
    </source>
</reference>
<keyword evidence="1 6" id="KW-0645">Protease</keyword>
<feature type="transmembrane region" description="Helical" evidence="4">
    <location>
        <begin position="60"/>
        <end position="77"/>
    </location>
</feature>
<dbReference type="Gene3D" id="2.40.10.120">
    <property type="match status" value="1"/>
</dbReference>
<accession>A0A4R1MBV6</accession>
<evidence type="ECO:0000256" key="2">
    <source>
        <dbReference type="ARBA" id="ARBA00022801"/>
    </source>
</evidence>
<evidence type="ECO:0000313" key="7">
    <source>
        <dbReference type="Proteomes" id="UP000294545"/>
    </source>
</evidence>
<keyword evidence="7" id="KW-1185">Reference proteome</keyword>
<dbReference type="SUPFAM" id="SSF50494">
    <property type="entry name" value="Trypsin-like serine proteases"/>
    <property type="match status" value="1"/>
</dbReference>
<evidence type="ECO:0000256" key="4">
    <source>
        <dbReference type="SAM" id="Phobius"/>
    </source>
</evidence>
<dbReference type="SMART" id="SM00228">
    <property type="entry name" value="PDZ"/>
    <property type="match status" value="1"/>
</dbReference>
<dbReference type="InterPro" id="IPR009003">
    <property type="entry name" value="Peptidase_S1_PA"/>
</dbReference>
<keyword evidence="4" id="KW-0472">Membrane</keyword>
<dbReference type="PRINTS" id="PR00834">
    <property type="entry name" value="PROTEASES2C"/>
</dbReference>
<dbReference type="SUPFAM" id="SSF50156">
    <property type="entry name" value="PDZ domain-like"/>
    <property type="match status" value="1"/>
</dbReference>
<dbReference type="RefSeq" id="WP_165868613.1">
    <property type="nucleotide sequence ID" value="NZ_SMGQ01000016.1"/>
</dbReference>
<dbReference type="AlphaFoldDB" id="A0A4R1MBV6"/>
<evidence type="ECO:0000256" key="1">
    <source>
        <dbReference type="ARBA" id="ARBA00022670"/>
    </source>
</evidence>
<dbReference type="InterPro" id="IPR051201">
    <property type="entry name" value="Chloro_Bact_Ser_Proteases"/>
</dbReference>
<dbReference type="InterPro" id="IPR001940">
    <property type="entry name" value="Peptidase_S1C"/>
</dbReference>
<comment type="caution">
    <text evidence="6">The sequence shown here is derived from an EMBL/GenBank/DDBJ whole genome shotgun (WGS) entry which is preliminary data.</text>
</comment>
<organism evidence="6 7">
    <name type="scientific">Natranaerovirga hydrolytica</name>
    <dbReference type="NCBI Taxonomy" id="680378"/>
    <lineage>
        <taxon>Bacteria</taxon>
        <taxon>Bacillati</taxon>
        <taxon>Bacillota</taxon>
        <taxon>Clostridia</taxon>
        <taxon>Lachnospirales</taxon>
        <taxon>Natranaerovirgaceae</taxon>
        <taxon>Natranaerovirga</taxon>
    </lineage>
</organism>
<protein>
    <submittedName>
        <fullName evidence="6">Serine protease Do</fullName>
    </submittedName>
</protein>
<feature type="compositionally biased region" description="Basic and acidic residues" evidence="3">
    <location>
        <begin position="1"/>
        <end position="12"/>
    </location>
</feature>
<dbReference type="PROSITE" id="PS50106">
    <property type="entry name" value="PDZ"/>
    <property type="match status" value="1"/>
</dbReference>
<gene>
    <name evidence="6" type="ORF">EDC19_2455</name>
</gene>
<dbReference type="GO" id="GO:0004252">
    <property type="term" value="F:serine-type endopeptidase activity"/>
    <property type="evidence" value="ECO:0007669"/>
    <property type="project" value="InterPro"/>
</dbReference>
<keyword evidence="4" id="KW-1133">Transmembrane helix</keyword>
<keyword evidence="4" id="KW-0812">Transmembrane</keyword>
<feature type="domain" description="PDZ" evidence="5">
    <location>
        <begin position="361"/>
        <end position="423"/>
    </location>
</feature>
<dbReference type="Pfam" id="PF13180">
    <property type="entry name" value="PDZ_2"/>
    <property type="match status" value="1"/>
</dbReference>
<evidence type="ECO:0000259" key="5">
    <source>
        <dbReference type="PROSITE" id="PS50106"/>
    </source>
</evidence>
<dbReference type="Gene3D" id="2.30.42.10">
    <property type="match status" value="1"/>
</dbReference>
<evidence type="ECO:0000256" key="3">
    <source>
        <dbReference type="SAM" id="MobiDB-lite"/>
    </source>
</evidence>
<name>A0A4R1MBV6_9FIRM</name>
<dbReference type="Pfam" id="PF13365">
    <property type="entry name" value="Trypsin_2"/>
    <property type="match status" value="1"/>
</dbReference>
<feature type="region of interest" description="Disordered" evidence="3">
    <location>
        <begin position="1"/>
        <end position="38"/>
    </location>
</feature>
<dbReference type="EMBL" id="SMGQ01000016">
    <property type="protein sequence ID" value="TCK89042.1"/>
    <property type="molecule type" value="Genomic_DNA"/>
</dbReference>